<dbReference type="RefSeq" id="WP_310327044.1">
    <property type="nucleotide sequence ID" value="NZ_JAVDXV010000002.1"/>
</dbReference>
<reference evidence="7 8" key="1">
    <citation type="submission" date="2023-07" db="EMBL/GenBank/DDBJ databases">
        <title>Sorghum-associated microbial communities from plants grown in Nebraska, USA.</title>
        <authorList>
            <person name="Schachtman D."/>
        </authorList>
    </citation>
    <scope>NUCLEOTIDE SEQUENCE [LARGE SCALE GENOMIC DNA]</scope>
    <source>
        <strain evidence="7 8">BE316</strain>
    </source>
</reference>
<evidence type="ECO:0000256" key="4">
    <source>
        <dbReference type="SAM" id="MobiDB-lite"/>
    </source>
</evidence>
<feature type="compositionally biased region" description="Low complexity" evidence="4">
    <location>
        <begin position="49"/>
        <end position="63"/>
    </location>
</feature>
<protein>
    <submittedName>
        <fullName evidence="7">MSHA biogenesis protein MshL</fullName>
    </submittedName>
</protein>
<keyword evidence="2" id="KW-0472">Membrane</keyword>
<dbReference type="InterPro" id="IPR050810">
    <property type="entry name" value="Bact_Secretion_Sys_Channel"/>
</dbReference>
<keyword evidence="3" id="KW-0998">Cell outer membrane</keyword>
<accession>A0ABU2A665</accession>
<dbReference type="EMBL" id="JAVDXV010000002">
    <property type="protein sequence ID" value="MDR7332495.1"/>
    <property type="molecule type" value="Genomic_DNA"/>
</dbReference>
<evidence type="ECO:0000313" key="8">
    <source>
        <dbReference type="Proteomes" id="UP001180825"/>
    </source>
</evidence>
<feature type="compositionally biased region" description="Low complexity" evidence="4">
    <location>
        <begin position="183"/>
        <end position="201"/>
    </location>
</feature>
<keyword evidence="5" id="KW-0732">Signal</keyword>
<feature type="region of interest" description="Disordered" evidence="4">
    <location>
        <begin position="42"/>
        <end position="70"/>
    </location>
</feature>
<feature type="region of interest" description="Disordered" evidence="4">
    <location>
        <begin position="166"/>
        <end position="206"/>
    </location>
</feature>
<dbReference type="InterPro" id="IPR011514">
    <property type="entry name" value="Secretin_N_2"/>
</dbReference>
<keyword evidence="1" id="KW-0813">Transport</keyword>
<sequence>MTAPVHPASRILLLSAIAALLAGCADKPLRVAQPSQALREELQAQQRVAPPTAAASAPLAQAAPVPPPAPALPPEPRFDLIVNGAQARDVFLSLVSDTRYSMLVHPSVSGTLSVTLKGVTLRESLDAIREVYGFDYSIDGRRITVFPPTLQTRVFTLNALAHQRSGRSEVRVSSGAAPVSSPNSNGAAGSNNNTAGGSTNTVLQQESSQLTTRVAGDFWAETTAALRSLVGAGEGRAVIASPQTGTVAVRAMPEELRHVEAWLKATRVAVERQVMLEAKIVEVELREGYQSGIDWSRVGDRGAIGQTSVNPSIPSGVNTIVNPLVSNSRGLPVLSTGTQNPAWSDLIPLPSTGGGTFGLALARGGFQALLSFIESHGDTQILSSPRIATLNNQKAVLKVGTDDYFITGISGSNSNNTNNNGTNGTANQIPTLTLTPFFSGIALDVTPQIDAADMITLHIHPSVSNVTEKVKQVDLGEIGNFRLPLASASVNETDTVVRIPDGHIVAIGGLMQMEASRRGSGLPGADSNPLTSVLFGNRANSGRKRELVVLIKPSIIRSAEDWEQHNRLISESLDDTESRSRRVIKLDGTGSGPK</sequence>
<dbReference type="PANTHER" id="PTHR30332:SF17">
    <property type="entry name" value="TYPE IV PILIATION SYSTEM PROTEIN DR_0774-RELATED"/>
    <property type="match status" value="1"/>
</dbReference>
<dbReference type="PANTHER" id="PTHR30332">
    <property type="entry name" value="PROBABLE GENERAL SECRETION PATHWAY PROTEIN D"/>
    <property type="match status" value="1"/>
</dbReference>
<keyword evidence="8" id="KW-1185">Reference proteome</keyword>
<evidence type="ECO:0000256" key="5">
    <source>
        <dbReference type="SAM" id="SignalP"/>
    </source>
</evidence>
<dbReference type="PRINTS" id="PR00811">
    <property type="entry name" value="BCTERIALGSPD"/>
</dbReference>
<dbReference type="InterPro" id="IPR011662">
    <property type="entry name" value="Secretin/TonB_short_N"/>
</dbReference>
<evidence type="ECO:0000259" key="6">
    <source>
        <dbReference type="SMART" id="SM00965"/>
    </source>
</evidence>
<dbReference type="InterPro" id="IPR001775">
    <property type="entry name" value="GspD/PilQ"/>
</dbReference>
<dbReference type="Proteomes" id="UP001180825">
    <property type="component" value="Unassembled WGS sequence"/>
</dbReference>
<dbReference type="SMART" id="SM00965">
    <property type="entry name" value="STN"/>
    <property type="match status" value="1"/>
</dbReference>
<dbReference type="InterPro" id="IPR004846">
    <property type="entry name" value="T2SS/T3SS_dom"/>
</dbReference>
<gene>
    <name evidence="7" type="ORF">J2X21_001621</name>
</gene>
<proteinExistence type="predicted"/>
<dbReference type="Pfam" id="PF00263">
    <property type="entry name" value="Secretin"/>
    <property type="match status" value="1"/>
</dbReference>
<dbReference type="Gene3D" id="3.55.50.30">
    <property type="match status" value="1"/>
</dbReference>
<evidence type="ECO:0000256" key="1">
    <source>
        <dbReference type="ARBA" id="ARBA00022448"/>
    </source>
</evidence>
<evidence type="ECO:0000256" key="2">
    <source>
        <dbReference type="ARBA" id="ARBA00023136"/>
    </source>
</evidence>
<dbReference type="Pfam" id="PF07655">
    <property type="entry name" value="Secretin_N_2"/>
    <property type="match status" value="1"/>
</dbReference>
<name>A0ABU2A665_9BURK</name>
<evidence type="ECO:0000313" key="7">
    <source>
        <dbReference type="EMBL" id="MDR7332495.1"/>
    </source>
</evidence>
<feature type="signal peptide" evidence="5">
    <location>
        <begin position="1"/>
        <end position="24"/>
    </location>
</feature>
<evidence type="ECO:0000256" key="3">
    <source>
        <dbReference type="ARBA" id="ARBA00023237"/>
    </source>
</evidence>
<comment type="caution">
    <text evidence="7">The sequence shown here is derived from an EMBL/GenBank/DDBJ whole genome shotgun (WGS) entry which is preliminary data.</text>
</comment>
<feature type="domain" description="Secretin/TonB short N-terminal" evidence="6">
    <location>
        <begin position="100"/>
        <end position="148"/>
    </location>
</feature>
<feature type="chain" id="PRO_5045291688" evidence="5">
    <location>
        <begin position="25"/>
        <end position="594"/>
    </location>
</feature>
<organism evidence="7 8">
    <name type="scientific">Roseateles asaccharophilus</name>
    <dbReference type="NCBI Taxonomy" id="582607"/>
    <lineage>
        <taxon>Bacteria</taxon>
        <taxon>Pseudomonadati</taxon>
        <taxon>Pseudomonadota</taxon>
        <taxon>Betaproteobacteria</taxon>
        <taxon>Burkholderiales</taxon>
        <taxon>Sphaerotilaceae</taxon>
        <taxon>Roseateles</taxon>
    </lineage>
</organism>